<dbReference type="PANTHER" id="PTHR35040:SF7">
    <property type="entry name" value="FIBRONECTIN TYPE-III DOMAIN-CONTAINING PROTEIN-RELATED"/>
    <property type="match status" value="1"/>
</dbReference>
<gene>
    <name evidence="2" type="ORF">B0H65DRAFT_550347</name>
</gene>
<proteinExistence type="predicted"/>
<evidence type="ECO:0000313" key="2">
    <source>
        <dbReference type="EMBL" id="KAK3343179.1"/>
    </source>
</evidence>
<comment type="caution">
    <text evidence="2">The sequence shown here is derived from an EMBL/GenBank/DDBJ whole genome shotgun (WGS) entry which is preliminary data.</text>
</comment>
<name>A0AAE0MQX7_9PEZI</name>
<dbReference type="Pfam" id="PF12138">
    <property type="entry name" value="Spherulin4"/>
    <property type="match status" value="1"/>
</dbReference>
<dbReference type="GeneID" id="87866881"/>
<reference evidence="2" key="2">
    <citation type="submission" date="2023-06" db="EMBL/GenBank/DDBJ databases">
        <authorList>
            <consortium name="Lawrence Berkeley National Laboratory"/>
            <person name="Haridas S."/>
            <person name="Hensen N."/>
            <person name="Bonometti L."/>
            <person name="Westerberg I."/>
            <person name="Brannstrom I.O."/>
            <person name="Guillou S."/>
            <person name="Cros-Aarteil S."/>
            <person name="Calhoun S."/>
            <person name="Kuo A."/>
            <person name="Mondo S."/>
            <person name="Pangilinan J."/>
            <person name="Riley R."/>
            <person name="Labutti K."/>
            <person name="Andreopoulos B."/>
            <person name="Lipzen A."/>
            <person name="Chen C."/>
            <person name="Yanf M."/>
            <person name="Daum C."/>
            <person name="Ng V."/>
            <person name="Clum A."/>
            <person name="Steindorff A."/>
            <person name="Ohm R."/>
            <person name="Martin F."/>
            <person name="Silar P."/>
            <person name="Natvig D."/>
            <person name="Lalanne C."/>
            <person name="Gautier V."/>
            <person name="Ament-Velasquez S.L."/>
            <person name="Kruys A."/>
            <person name="Hutchinson M.I."/>
            <person name="Powell A.J."/>
            <person name="Barry K."/>
            <person name="Miller A.N."/>
            <person name="Grigoriev I.V."/>
            <person name="Debuchy R."/>
            <person name="Gladieux P."/>
            <person name="Thoren M.H."/>
            <person name="Johannesson H."/>
        </authorList>
    </citation>
    <scope>NUCLEOTIDE SEQUENCE</scope>
    <source>
        <strain evidence="2">CBS 560.94</strain>
    </source>
</reference>
<organism evidence="2 3">
    <name type="scientific">Neurospora tetraspora</name>
    <dbReference type="NCBI Taxonomy" id="94610"/>
    <lineage>
        <taxon>Eukaryota</taxon>
        <taxon>Fungi</taxon>
        <taxon>Dikarya</taxon>
        <taxon>Ascomycota</taxon>
        <taxon>Pezizomycotina</taxon>
        <taxon>Sordariomycetes</taxon>
        <taxon>Sordariomycetidae</taxon>
        <taxon>Sordariales</taxon>
        <taxon>Sordariaceae</taxon>
        <taxon>Neurospora</taxon>
    </lineage>
</organism>
<reference evidence="2" key="1">
    <citation type="journal article" date="2023" name="Mol. Phylogenet. Evol.">
        <title>Genome-scale phylogeny and comparative genomics of the fungal order Sordariales.</title>
        <authorList>
            <person name="Hensen N."/>
            <person name="Bonometti L."/>
            <person name="Westerberg I."/>
            <person name="Brannstrom I.O."/>
            <person name="Guillou S."/>
            <person name="Cros-Aarteil S."/>
            <person name="Calhoun S."/>
            <person name="Haridas S."/>
            <person name="Kuo A."/>
            <person name="Mondo S."/>
            <person name="Pangilinan J."/>
            <person name="Riley R."/>
            <person name="LaButti K."/>
            <person name="Andreopoulos B."/>
            <person name="Lipzen A."/>
            <person name="Chen C."/>
            <person name="Yan M."/>
            <person name="Daum C."/>
            <person name="Ng V."/>
            <person name="Clum A."/>
            <person name="Steindorff A."/>
            <person name="Ohm R.A."/>
            <person name="Martin F."/>
            <person name="Silar P."/>
            <person name="Natvig D.O."/>
            <person name="Lalanne C."/>
            <person name="Gautier V."/>
            <person name="Ament-Velasquez S.L."/>
            <person name="Kruys A."/>
            <person name="Hutchinson M.I."/>
            <person name="Powell A.J."/>
            <person name="Barry K."/>
            <person name="Miller A.N."/>
            <person name="Grigoriev I.V."/>
            <person name="Debuchy R."/>
            <person name="Gladieux P."/>
            <person name="Hiltunen Thoren M."/>
            <person name="Johannesson H."/>
        </authorList>
    </citation>
    <scope>NUCLEOTIDE SEQUENCE</scope>
    <source>
        <strain evidence="2">CBS 560.94</strain>
    </source>
</reference>
<dbReference type="EMBL" id="JAUEPP010000005">
    <property type="protein sequence ID" value="KAK3343179.1"/>
    <property type="molecule type" value="Genomic_DNA"/>
</dbReference>
<dbReference type="RefSeq" id="XP_062680972.1">
    <property type="nucleotide sequence ID" value="XM_062829727.1"/>
</dbReference>
<evidence type="ECO:0000256" key="1">
    <source>
        <dbReference type="SAM" id="MobiDB-lite"/>
    </source>
</evidence>
<protein>
    <submittedName>
        <fullName evidence="2">Spherulation-specific family 4-domain-containing protein</fullName>
    </submittedName>
</protein>
<dbReference type="InterPro" id="IPR021986">
    <property type="entry name" value="Spherulin4"/>
</dbReference>
<dbReference type="PANTHER" id="PTHR35040">
    <property type="match status" value="1"/>
</dbReference>
<dbReference type="AlphaFoldDB" id="A0AAE0MQX7"/>
<feature type="region of interest" description="Disordered" evidence="1">
    <location>
        <begin position="129"/>
        <end position="173"/>
    </location>
</feature>
<keyword evidence="3" id="KW-1185">Reference proteome</keyword>
<accession>A0AAE0MQX7</accession>
<evidence type="ECO:0000313" key="3">
    <source>
        <dbReference type="Proteomes" id="UP001278500"/>
    </source>
</evidence>
<dbReference type="Proteomes" id="UP001278500">
    <property type="component" value="Unassembled WGS sequence"/>
</dbReference>
<sequence length="173" mass="18419">MSTILVPLYIYPSSWSESLGSGWSPLFSALTTALTKNPSLEFLVVINPGNGPGPDYPIPNADYRAALSALSDSDRFPNVKVIGYVHCSYGQRDVEEVRKDVEGYLGWLEFAERGEWQSPAVTATTSFTSNHGALQPIPRGASNPALPAQSSPAPGKGNLTAPAEPPITDNNSS</sequence>